<organism evidence="1 2">
    <name type="scientific">Ornithinibacillus xuwenensis</name>
    <dbReference type="NCBI Taxonomy" id="3144668"/>
    <lineage>
        <taxon>Bacteria</taxon>
        <taxon>Bacillati</taxon>
        <taxon>Bacillota</taxon>
        <taxon>Bacilli</taxon>
        <taxon>Bacillales</taxon>
        <taxon>Bacillaceae</taxon>
        <taxon>Ornithinibacillus</taxon>
    </lineage>
</organism>
<dbReference type="Proteomes" id="UP001444625">
    <property type="component" value="Unassembled WGS sequence"/>
</dbReference>
<gene>
    <name evidence="1" type="ORF">ABC228_01050</name>
</gene>
<evidence type="ECO:0000313" key="2">
    <source>
        <dbReference type="Proteomes" id="UP001444625"/>
    </source>
</evidence>
<sequence>MSNLKKASDEVMIQDLLRRIFYSRIFNNVRKRHYKNAYKQGRFDEAWLNTFEEEGE</sequence>
<name>A0ABU9XBY2_9BACI</name>
<reference evidence="1 2" key="1">
    <citation type="submission" date="2024-05" db="EMBL/GenBank/DDBJ databases">
        <authorList>
            <person name="Haq I."/>
            <person name="Ullah Z."/>
            <person name="Ahmad R."/>
            <person name="Li M."/>
            <person name="Tong Y."/>
        </authorList>
    </citation>
    <scope>NUCLEOTIDE SEQUENCE [LARGE SCALE GENOMIC DNA]</scope>
    <source>
        <strain evidence="1 2">16A2E</strain>
    </source>
</reference>
<comment type="caution">
    <text evidence="1">The sequence shown here is derived from an EMBL/GenBank/DDBJ whole genome shotgun (WGS) entry which is preliminary data.</text>
</comment>
<evidence type="ECO:0000313" key="1">
    <source>
        <dbReference type="EMBL" id="MEN2765761.1"/>
    </source>
</evidence>
<dbReference type="EMBL" id="JBDIML010000001">
    <property type="protein sequence ID" value="MEN2765761.1"/>
    <property type="molecule type" value="Genomic_DNA"/>
</dbReference>
<accession>A0ABU9XBY2</accession>
<dbReference type="RefSeq" id="WP_345823235.1">
    <property type="nucleotide sequence ID" value="NZ_JBDIML010000001.1"/>
</dbReference>
<keyword evidence="2" id="KW-1185">Reference proteome</keyword>
<proteinExistence type="predicted"/>
<protein>
    <submittedName>
        <fullName evidence="1">Uncharacterized protein</fullName>
    </submittedName>
</protein>